<dbReference type="SUPFAM" id="SSF52833">
    <property type="entry name" value="Thioredoxin-like"/>
    <property type="match status" value="1"/>
</dbReference>
<dbReference type="EMBL" id="CP151767">
    <property type="protein sequence ID" value="WZU69501.1"/>
    <property type="molecule type" value="Genomic_DNA"/>
</dbReference>
<evidence type="ECO:0000256" key="2">
    <source>
        <dbReference type="PIRSR" id="PIRSR603782-1"/>
    </source>
</evidence>
<keyword evidence="3" id="KW-1015">Disulfide bond</keyword>
<keyword evidence="6" id="KW-1185">Reference proteome</keyword>
<dbReference type="InterPro" id="IPR003782">
    <property type="entry name" value="SCO1/SenC"/>
</dbReference>
<keyword evidence="2" id="KW-0186">Copper</keyword>
<dbReference type="Gene3D" id="3.40.30.10">
    <property type="entry name" value="Glutaredoxin"/>
    <property type="match status" value="1"/>
</dbReference>
<organism evidence="5 6">
    <name type="scientific">Yoonia rhodophyticola</name>
    <dbReference type="NCBI Taxonomy" id="3137370"/>
    <lineage>
        <taxon>Bacteria</taxon>
        <taxon>Pseudomonadati</taxon>
        <taxon>Pseudomonadota</taxon>
        <taxon>Alphaproteobacteria</taxon>
        <taxon>Rhodobacterales</taxon>
        <taxon>Paracoccaceae</taxon>
        <taxon>Yoonia</taxon>
    </lineage>
</organism>
<accession>A0AAN0MD56</accession>
<evidence type="ECO:0000256" key="1">
    <source>
        <dbReference type="ARBA" id="ARBA00010996"/>
    </source>
</evidence>
<dbReference type="PANTHER" id="PTHR12151:SF25">
    <property type="entry name" value="LINALOOL DEHYDRATASE_ISOMERASE DOMAIN-CONTAINING PROTEIN"/>
    <property type="match status" value="1"/>
</dbReference>
<feature type="chain" id="PRO_5043051938" evidence="4">
    <location>
        <begin position="21"/>
        <end position="185"/>
    </location>
</feature>
<evidence type="ECO:0000256" key="3">
    <source>
        <dbReference type="PIRSR" id="PIRSR603782-2"/>
    </source>
</evidence>
<evidence type="ECO:0000313" key="5">
    <source>
        <dbReference type="EMBL" id="WZU69501.1"/>
    </source>
</evidence>
<dbReference type="InterPro" id="IPR036249">
    <property type="entry name" value="Thioredoxin-like_sf"/>
</dbReference>
<sequence>MMRALLIGAACLASPAVSQGFPFNVGGNYALTDQYGKLRTQADPNGRAQLLFFGYANCEQICSATLPMMADIADDIAHLADVSPVMITVDPKRDTVENIGPPLTQYHDDFIGLTGTEEALQVAYDAFSVEKEVVFTDPAGQEIFAHGSFIYLLDPQGAVLTLVPPVMDVDQAIEIITPYLVALAE</sequence>
<dbReference type="Proteomes" id="UP001470809">
    <property type="component" value="Chromosome"/>
</dbReference>
<name>A0AAN0MD56_9RHOB</name>
<gene>
    <name evidence="5" type="ORF">AABB31_12045</name>
</gene>
<proteinExistence type="inferred from homology"/>
<keyword evidence="4" id="KW-0732">Signal</keyword>
<reference evidence="5" key="1">
    <citation type="submission" date="2024-08" db="EMBL/GenBank/DDBJ databases">
        <title>Phylogenomic analyses of a clade within the roseobacter group suggest taxonomic reassignments of species of the genera Aestuariivita, Citreicella, Loktanella, Nautella, Pelagibaca, Ruegeria, Thalassobius, Thiobacimonas and Tropicibacter, and the proposal o.</title>
        <authorList>
            <person name="Jeon C.O."/>
        </authorList>
    </citation>
    <scope>NUCLEOTIDE SEQUENCE</scope>
    <source>
        <strain evidence="5">SS1-5</strain>
    </source>
</reference>
<evidence type="ECO:0000313" key="6">
    <source>
        <dbReference type="Proteomes" id="UP001470809"/>
    </source>
</evidence>
<dbReference type="AlphaFoldDB" id="A0AAN0MD56"/>
<feature type="binding site" evidence="2">
    <location>
        <position position="58"/>
    </location>
    <ligand>
        <name>Cu cation</name>
        <dbReference type="ChEBI" id="CHEBI:23378"/>
    </ligand>
</feature>
<feature type="binding site" evidence="2">
    <location>
        <position position="146"/>
    </location>
    <ligand>
        <name>Cu cation</name>
        <dbReference type="ChEBI" id="CHEBI:23378"/>
    </ligand>
</feature>
<dbReference type="GO" id="GO:0046872">
    <property type="term" value="F:metal ion binding"/>
    <property type="evidence" value="ECO:0007669"/>
    <property type="project" value="UniProtKB-KW"/>
</dbReference>
<feature type="disulfide bond" description="Redox-active" evidence="3">
    <location>
        <begin position="58"/>
        <end position="62"/>
    </location>
</feature>
<keyword evidence="2" id="KW-0479">Metal-binding</keyword>
<dbReference type="KEGG" id="yrh:AABB31_12045"/>
<protein>
    <submittedName>
        <fullName evidence="5">SCO family protein</fullName>
    </submittedName>
</protein>
<evidence type="ECO:0000256" key="4">
    <source>
        <dbReference type="SAM" id="SignalP"/>
    </source>
</evidence>
<dbReference type="RefSeq" id="WP_342078793.1">
    <property type="nucleotide sequence ID" value="NZ_CP151767.2"/>
</dbReference>
<feature type="binding site" evidence="2">
    <location>
        <position position="62"/>
    </location>
    <ligand>
        <name>Cu cation</name>
        <dbReference type="ChEBI" id="CHEBI:23378"/>
    </ligand>
</feature>
<dbReference type="CDD" id="cd02968">
    <property type="entry name" value="SCO"/>
    <property type="match status" value="1"/>
</dbReference>
<feature type="signal peptide" evidence="4">
    <location>
        <begin position="1"/>
        <end position="20"/>
    </location>
</feature>
<comment type="similarity">
    <text evidence="1">Belongs to the SCO1/2 family.</text>
</comment>
<dbReference type="PANTHER" id="PTHR12151">
    <property type="entry name" value="ELECTRON TRANSPORT PROTIN SCO1/SENC FAMILY MEMBER"/>
    <property type="match status" value="1"/>
</dbReference>
<dbReference type="Pfam" id="PF02630">
    <property type="entry name" value="SCO1-SenC"/>
    <property type="match status" value="1"/>
</dbReference>